<sequence length="249" mass="26625">MRGGAVRWCVRGMDARTGAPRAGRAGTPPPHPRCCGPSRTGGYDADDGLSLAHRGGRCQNEGTAAHHVCRWEAPMRRAGVGFHFISARMLSNAMRMRKHTAREGKFFISGRVAWDAVRERTTREGACGCAGQKGGWGPLACVRRGVAWRGVALRGSPGFLGFRVQARHGKLHAPLAACAIRTHARTHTVGRGLGTSATGRQSTQVRAGSRYVTRAARCLLSHRQVVTAVRCPASGSCEQIRSVLGRGSP</sequence>
<evidence type="ECO:0000313" key="1">
    <source>
        <dbReference type="EMBL" id="KJA28950.1"/>
    </source>
</evidence>
<organism evidence="1 2">
    <name type="scientific">Hypholoma sublateritium (strain FD-334 SS-4)</name>
    <dbReference type="NCBI Taxonomy" id="945553"/>
    <lineage>
        <taxon>Eukaryota</taxon>
        <taxon>Fungi</taxon>
        <taxon>Dikarya</taxon>
        <taxon>Basidiomycota</taxon>
        <taxon>Agaricomycotina</taxon>
        <taxon>Agaricomycetes</taxon>
        <taxon>Agaricomycetidae</taxon>
        <taxon>Agaricales</taxon>
        <taxon>Agaricineae</taxon>
        <taxon>Strophariaceae</taxon>
        <taxon>Hypholoma</taxon>
    </lineage>
</organism>
<dbReference type="Proteomes" id="UP000054270">
    <property type="component" value="Unassembled WGS sequence"/>
</dbReference>
<proteinExistence type="predicted"/>
<keyword evidence="2" id="KW-1185">Reference proteome</keyword>
<name>A0A0D2QB99_HYPSF</name>
<protein>
    <submittedName>
        <fullName evidence="1">Uncharacterized protein</fullName>
    </submittedName>
</protein>
<dbReference type="AlphaFoldDB" id="A0A0D2QB99"/>
<gene>
    <name evidence="1" type="ORF">HYPSUDRAFT_629134</name>
</gene>
<evidence type="ECO:0000313" key="2">
    <source>
        <dbReference type="Proteomes" id="UP000054270"/>
    </source>
</evidence>
<reference evidence="2" key="1">
    <citation type="submission" date="2014-04" db="EMBL/GenBank/DDBJ databases">
        <title>Evolutionary Origins and Diversification of the Mycorrhizal Mutualists.</title>
        <authorList>
            <consortium name="DOE Joint Genome Institute"/>
            <consortium name="Mycorrhizal Genomics Consortium"/>
            <person name="Kohler A."/>
            <person name="Kuo A."/>
            <person name="Nagy L.G."/>
            <person name="Floudas D."/>
            <person name="Copeland A."/>
            <person name="Barry K.W."/>
            <person name="Cichocki N."/>
            <person name="Veneault-Fourrey C."/>
            <person name="LaButti K."/>
            <person name="Lindquist E.A."/>
            <person name="Lipzen A."/>
            <person name="Lundell T."/>
            <person name="Morin E."/>
            <person name="Murat C."/>
            <person name="Riley R."/>
            <person name="Ohm R."/>
            <person name="Sun H."/>
            <person name="Tunlid A."/>
            <person name="Henrissat B."/>
            <person name="Grigoriev I.V."/>
            <person name="Hibbett D.S."/>
            <person name="Martin F."/>
        </authorList>
    </citation>
    <scope>NUCLEOTIDE SEQUENCE [LARGE SCALE GENOMIC DNA]</scope>
    <source>
        <strain evidence="2">FD-334 SS-4</strain>
    </source>
</reference>
<accession>A0A0D2QB99</accession>
<dbReference type="EMBL" id="KN817520">
    <property type="protein sequence ID" value="KJA28950.1"/>
    <property type="molecule type" value="Genomic_DNA"/>
</dbReference>